<reference evidence="2 3" key="1">
    <citation type="submission" date="2019-03" db="EMBL/GenBank/DDBJ databases">
        <title>First draft genome of Liparis tanakae, snailfish: a comprehensive survey of snailfish specific genes.</title>
        <authorList>
            <person name="Kim W."/>
            <person name="Song I."/>
            <person name="Jeong J.-H."/>
            <person name="Kim D."/>
            <person name="Kim S."/>
            <person name="Ryu S."/>
            <person name="Song J.Y."/>
            <person name="Lee S.K."/>
        </authorList>
    </citation>
    <scope>NUCLEOTIDE SEQUENCE [LARGE SCALE GENOMIC DNA]</scope>
    <source>
        <tissue evidence="2">Muscle</tissue>
    </source>
</reference>
<evidence type="ECO:0000313" key="2">
    <source>
        <dbReference type="EMBL" id="TNN21929.1"/>
    </source>
</evidence>
<organism evidence="2 3">
    <name type="scientific">Liparis tanakae</name>
    <name type="common">Tanaka's snailfish</name>
    <dbReference type="NCBI Taxonomy" id="230148"/>
    <lineage>
        <taxon>Eukaryota</taxon>
        <taxon>Metazoa</taxon>
        <taxon>Chordata</taxon>
        <taxon>Craniata</taxon>
        <taxon>Vertebrata</taxon>
        <taxon>Euteleostomi</taxon>
        <taxon>Actinopterygii</taxon>
        <taxon>Neopterygii</taxon>
        <taxon>Teleostei</taxon>
        <taxon>Neoteleostei</taxon>
        <taxon>Acanthomorphata</taxon>
        <taxon>Eupercaria</taxon>
        <taxon>Perciformes</taxon>
        <taxon>Cottioidei</taxon>
        <taxon>Cottales</taxon>
        <taxon>Liparidae</taxon>
        <taxon>Liparis</taxon>
    </lineage>
</organism>
<dbReference type="AlphaFoldDB" id="A0A4Z2DZP1"/>
<keyword evidence="3" id="KW-1185">Reference proteome</keyword>
<proteinExistence type="predicted"/>
<name>A0A4Z2DZP1_9TELE</name>
<protein>
    <submittedName>
        <fullName evidence="2">Uncharacterized protein</fullName>
    </submittedName>
</protein>
<feature type="region of interest" description="Disordered" evidence="1">
    <location>
        <begin position="42"/>
        <end position="62"/>
    </location>
</feature>
<dbReference type="Proteomes" id="UP000314294">
    <property type="component" value="Unassembled WGS sequence"/>
</dbReference>
<dbReference type="EMBL" id="SRLO01025155">
    <property type="protein sequence ID" value="TNN21929.1"/>
    <property type="molecule type" value="Genomic_DNA"/>
</dbReference>
<comment type="caution">
    <text evidence="2">The sequence shown here is derived from an EMBL/GenBank/DDBJ whole genome shotgun (WGS) entry which is preliminary data.</text>
</comment>
<gene>
    <name evidence="2" type="ORF">EYF80_067959</name>
</gene>
<evidence type="ECO:0000256" key="1">
    <source>
        <dbReference type="SAM" id="MobiDB-lite"/>
    </source>
</evidence>
<sequence length="62" mass="6374">MTNVSLSRPGNQMDLEVLAADGRDAAGGAASGFSCPSRCLQQGNVHSSSRFTDQTLSDGATE</sequence>
<evidence type="ECO:0000313" key="3">
    <source>
        <dbReference type="Proteomes" id="UP000314294"/>
    </source>
</evidence>
<accession>A0A4Z2DZP1</accession>